<reference evidence="5" key="1">
    <citation type="journal article" date="2019" name="Int. J. Syst. Evol. Microbiol.">
        <title>The Global Catalogue of Microorganisms (GCM) 10K type strain sequencing project: providing services to taxonomists for standard genome sequencing and annotation.</title>
        <authorList>
            <consortium name="The Broad Institute Genomics Platform"/>
            <consortium name="The Broad Institute Genome Sequencing Center for Infectious Disease"/>
            <person name="Wu L."/>
            <person name="Ma J."/>
        </authorList>
    </citation>
    <scope>NUCLEOTIDE SEQUENCE [LARGE SCALE GENOMIC DNA]</scope>
    <source>
        <strain evidence="5">CGMCC 4.1469</strain>
    </source>
</reference>
<name>A0ABW1F8E7_9ACTN</name>
<dbReference type="InterPro" id="IPR015854">
    <property type="entry name" value="ABC_transpr_LolD-like"/>
</dbReference>
<organism evidence="4 5">
    <name type="scientific">Kitasatospora aburaviensis</name>
    <dbReference type="NCBI Taxonomy" id="67265"/>
    <lineage>
        <taxon>Bacteria</taxon>
        <taxon>Bacillati</taxon>
        <taxon>Actinomycetota</taxon>
        <taxon>Actinomycetes</taxon>
        <taxon>Kitasatosporales</taxon>
        <taxon>Streptomycetaceae</taxon>
        <taxon>Kitasatospora</taxon>
    </lineage>
</organism>
<keyword evidence="1" id="KW-0547">Nucleotide-binding</keyword>
<evidence type="ECO:0000256" key="2">
    <source>
        <dbReference type="ARBA" id="ARBA00022840"/>
    </source>
</evidence>
<sequence length="488" mass="51301">MSTTVPAARAAALSITLRDAPLLTGASLTLVPGRVTAITGPSGAGKTTLLRALAGALPPGARVSSGSIEVLGRDILALPPEELRRLRRHRLAFVGQDPGSGLNPRMRVERLIAETAADRRKTSVADLLRAVRLSVGEGLERRRPAGLSGGQQRRVALARALARRPEILLLDEPTAGLDPALRDDIADLLRDIAEVDGVAIALTSHDPDFVARCADDAVALWPDQPATDPAATAPGPPVPAARVHIRATTSSPVVEVKALNAGIGAGRARHRVLADLDLDLTPGTLTGITGPSGCGKTTLLRTLAGLHRPESGSITLHGEPLAPSYRRRTRDQRRRIQLVPQNPLGALNPAHTVAATLTRPLKVHFALPAAQCERRVAELLTAVGLPPHYATRRPHELSGGQRQRVSLARALAAEPDVLLCDEVTSALDTDTAAALMCLLEDLRSSRSLAVVLVSHDLPLVSGHADHVLPLAGPHPAPLAAQDVANSVR</sequence>
<dbReference type="EMBL" id="JBHSOD010000059">
    <property type="protein sequence ID" value="MFC5889581.1"/>
    <property type="molecule type" value="Genomic_DNA"/>
</dbReference>
<dbReference type="Gene3D" id="3.40.50.300">
    <property type="entry name" value="P-loop containing nucleotide triphosphate hydrolases"/>
    <property type="match status" value="2"/>
</dbReference>
<dbReference type="PANTHER" id="PTHR24220">
    <property type="entry name" value="IMPORT ATP-BINDING PROTEIN"/>
    <property type="match status" value="1"/>
</dbReference>
<dbReference type="PROSITE" id="PS00211">
    <property type="entry name" value="ABC_TRANSPORTER_1"/>
    <property type="match status" value="2"/>
</dbReference>
<feature type="domain" description="ABC transporter" evidence="3">
    <location>
        <begin position="254"/>
        <end position="487"/>
    </location>
</feature>
<evidence type="ECO:0000259" key="3">
    <source>
        <dbReference type="PROSITE" id="PS50893"/>
    </source>
</evidence>
<proteinExistence type="predicted"/>
<dbReference type="SMART" id="SM00382">
    <property type="entry name" value="AAA"/>
    <property type="match status" value="2"/>
</dbReference>
<keyword evidence="2 4" id="KW-0067">ATP-binding</keyword>
<dbReference type="Pfam" id="PF00005">
    <property type="entry name" value="ABC_tran"/>
    <property type="match status" value="2"/>
</dbReference>
<dbReference type="GO" id="GO:0005524">
    <property type="term" value="F:ATP binding"/>
    <property type="evidence" value="ECO:0007669"/>
    <property type="project" value="UniProtKB-KW"/>
</dbReference>
<dbReference type="CDD" id="cd03257">
    <property type="entry name" value="ABC_NikE_OppD_transporters"/>
    <property type="match status" value="1"/>
</dbReference>
<gene>
    <name evidence="4" type="ORF">ACFP0N_31910</name>
</gene>
<dbReference type="RefSeq" id="WP_313767059.1">
    <property type="nucleotide sequence ID" value="NZ_BAAAVH010000020.1"/>
</dbReference>
<evidence type="ECO:0000313" key="5">
    <source>
        <dbReference type="Proteomes" id="UP001596067"/>
    </source>
</evidence>
<dbReference type="SUPFAM" id="SSF52540">
    <property type="entry name" value="P-loop containing nucleoside triphosphate hydrolases"/>
    <property type="match status" value="2"/>
</dbReference>
<protein>
    <submittedName>
        <fullName evidence="4">ABC transporter ATP-binding protein</fullName>
    </submittedName>
</protein>
<dbReference type="Proteomes" id="UP001596067">
    <property type="component" value="Unassembled WGS sequence"/>
</dbReference>
<comment type="caution">
    <text evidence="4">The sequence shown here is derived from an EMBL/GenBank/DDBJ whole genome shotgun (WGS) entry which is preliminary data.</text>
</comment>
<dbReference type="InterPro" id="IPR003593">
    <property type="entry name" value="AAA+_ATPase"/>
</dbReference>
<dbReference type="InterPro" id="IPR017871">
    <property type="entry name" value="ABC_transporter-like_CS"/>
</dbReference>
<keyword evidence="5" id="KW-1185">Reference proteome</keyword>
<dbReference type="InterPro" id="IPR027417">
    <property type="entry name" value="P-loop_NTPase"/>
</dbReference>
<evidence type="ECO:0000313" key="4">
    <source>
        <dbReference type="EMBL" id="MFC5889581.1"/>
    </source>
</evidence>
<dbReference type="PROSITE" id="PS50893">
    <property type="entry name" value="ABC_TRANSPORTER_2"/>
    <property type="match status" value="2"/>
</dbReference>
<dbReference type="InterPro" id="IPR003439">
    <property type="entry name" value="ABC_transporter-like_ATP-bd"/>
</dbReference>
<accession>A0ABW1F8E7</accession>
<dbReference type="PANTHER" id="PTHR24220:SF685">
    <property type="entry name" value="ABC TRANSPORTER RELATED"/>
    <property type="match status" value="1"/>
</dbReference>
<feature type="domain" description="ABC transporter" evidence="3">
    <location>
        <begin position="8"/>
        <end position="247"/>
    </location>
</feature>
<evidence type="ECO:0000256" key="1">
    <source>
        <dbReference type="ARBA" id="ARBA00022741"/>
    </source>
</evidence>